<dbReference type="InterPro" id="IPR007583">
    <property type="entry name" value="GRASP55_65"/>
</dbReference>
<feature type="compositionally biased region" description="Acidic residues" evidence="5">
    <location>
        <begin position="290"/>
        <end position="303"/>
    </location>
</feature>
<keyword evidence="3" id="KW-0333">Golgi apparatus</keyword>
<proteinExistence type="predicted"/>
<feature type="region of interest" description="Disordered" evidence="5">
    <location>
        <begin position="325"/>
        <end position="356"/>
    </location>
</feature>
<organism evidence="7 8">
    <name type="scientific">Seminavis robusta</name>
    <dbReference type="NCBI Taxonomy" id="568900"/>
    <lineage>
        <taxon>Eukaryota</taxon>
        <taxon>Sar</taxon>
        <taxon>Stramenopiles</taxon>
        <taxon>Ochrophyta</taxon>
        <taxon>Bacillariophyta</taxon>
        <taxon>Bacillariophyceae</taxon>
        <taxon>Bacillariophycidae</taxon>
        <taxon>Naviculales</taxon>
        <taxon>Naviculaceae</taxon>
        <taxon>Seminavis</taxon>
    </lineage>
</organism>
<accession>A0A9N8EGX4</accession>
<dbReference type="PROSITE" id="PS51865">
    <property type="entry name" value="PDZ_GRASP"/>
    <property type="match status" value="2"/>
</dbReference>
<dbReference type="PANTHER" id="PTHR12893:SF0">
    <property type="entry name" value="GRASP65"/>
    <property type="match status" value="1"/>
</dbReference>
<dbReference type="Pfam" id="PF04495">
    <property type="entry name" value="GRASP55_65"/>
    <property type="match status" value="1"/>
</dbReference>
<dbReference type="InterPro" id="IPR036034">
    <property type="entry name" value="PDZ_sf"/>
</dbReference>
<evidence type="ECO:0000259" key="6">
    <source>
        <dbReference type="PROSITE" id="PS51865"/>
    </source>
</evidence>
<dbReference type="SUPFAM" id="SSF50156">
    <property type="entry name" value="PDZ domain-like"/>
    <property type="match status" value="1"/>
</dbReference>
<comment type="caution">
    <text evidence="7">The sequence shown here is derived from an EMBL/GenBank/DDBJ whole genome shotgun (WGS) entry which is preliminary data.</text>
</comment>
<evidence type="ECO:0000256" key="4">
    <source>
        <dbReference type="ARBA" id="ARBA00023136"/>
    </source>
</evidence>
<dbReference type="OrthoDB" id="3318at2759"/>
<evidence type="ECO:0000256" key="3">
    <source>
        <dbReference type="ARBA" id="ARBA00023034"/>
    </source>
</evidence>
<dbReference type="GO" id="GO:0000139">
    <property type="term" value="C:Golgi membrane"/>
    <property type="evidence" value="ECO:0007669"/>
    <property type="project" value="UniProtKB-SubCell"/>
</dbReference>
<feature type="compositionally biased region" description="Low complexity" evidence="5">
    <location>
        <begin position="474"/>
        <end position="506"/>
    </location>
</feature>
<dbReference type="EMBL" id="CAICTM010000983">
    <property type="protein sequence ID" value="CAB9519061.1"/>
    <property type="molecule type" value="Genomic_DNA"/>
</dbReference>
<evidence type="ECO:0000256" key="1">
    <source>
        <dbReference type="ARBA" id="ARBA00004394"/>
    </source>
</evidence>
<comment type="subcellular location">
    <subcellularLocation>
        <location evidence="1">Golgi apparatus membrane</location>
    </subcellularLocation>
</comment>
<dbReference type="GO" id="GO:0007030">
    <property type="term" value="P:Golgi organization"/>
    <property type="evidence" value="ECO:0007669"/>
    <property type="project" value="TreeGrafter"/>
</dbReference>
<feature type="region of interest" description="Disordered" evidence="5">
    <location>
        <begin position="442"/>
        <end position="566"/>
    </location>
</feature>
<feature type="domain" description="PDZ GRASP-type" evidence="6">
    <location>
        <begin position="133"/>
        <end position="222"/>
    </location>
</feature>
<sequence length="566" mass="58482">MGNSESSPAANEGGASIDDFDGIETLGYRVLGVQPNSPASAAGLVSFFDFLIGANNEMLLGSGENLQEGDEYEDVDFPALLEQFKGRPLQLLVWNIKCQQQRLVDIVPSDDWEGAGLLGVTIRLDNYAGAEDRLIRILSVEVNSPAAIAGLVAAQDYLLGTTTHSFDSTKVLAAVLESNVDKVVELYVYNTNSDKVRVVALMPTWSWGGNGLLGAEVGTGYLHRLPGSCRSTLGGSVERRVRWIGGAKTGPTSPAAAAAATSNSSGPATPTTTNPLQQAATLELEPQLEMEPNDDEGEEEEETPTQIDDTTSSMGTVSLASATMPQEQLHVPQQQPPAADVPNEPMPVTPVKPASAPTLTATTTTTITPTTIPATTPDKPAISVFDPTATKPPITPIMTPSAFSNQSPPPSAGAPAPYPLSPSAMGIGADPAAQPITVTTFIPAAKPPPDTKPVSAEDLFSGPPPVAKIPTRQSVTVATSVGSVGSPTSSNANNNGKPTTPSNNNGGTNGSYFSTPHPPNDVRGGANNGHATSSNTPPPPPVPANSNAYGVINDILPPPPKMSGAQ</sequence>
<feature type="compositionally biased region" description="Low complexity" evidence="5">
    <location>
        <begin position="246"/>
        <end position="273"/>
    </location>
</feature>
<feature type="region of interest" description="Disordered" evidence="5">
    <location>
        <begin position="290"/>
        <end position="313"/>
    </location>
</feature>
<name>A0A9N8EGX4_9STRA</name>
<dbReference type="AlphaFoldDB" id="A0A9N8EGX4"/>
<keyword evidence="2" id="KW-0677">Repeat</keyword>
<evidence type="ECO:0000256" key="2">
    <source>
        <dbReference type="ARBA" id="ARBA00022737"/>
    </source>
</evidence>
<protein>
    <submittedName>
        <fullName evidence="7">Reassembly-stacking protein</fullName>
    </submittedName>
</protein>
<keyword evidence="4" id="KW-0472">Membrane</keyword>
<dbReference type="PANTHER" id="PTHR12893">
    <property type="entry name" value="GOLGI REASSEMBLY STACKING PROTEIN GRASP"/>
    <property type="match status" value="1"/>
</dbReference>
<keyword evidence="8" id="KW-1185">Reference proteome</keyword>
<gene>
    <name evidence="7" type="ORF">SEMRO_985_G228030.1</name>
</gene>
<dbReference type="InterPro" id="IPR024958">
    <property type="entry name" value="GRASP_PDZ"/>
</dbReference>
<evidence type="ECO:0000313" key="7">
    <source>
        <dbReference type="EMBL" id="CAB9519061.1"/>
    </source>
</evidence>
<reference evidence="7" key="1">
    <citation type="submission" date="2020-06" db="EMBL/GenBank/DDBJ databases">
        <authorList>
            <consortium name="Plant Systems Biology data submission"/>
        </authorList>
    </citation>
    <scope>NUCLEOTIDE SEQUENCE</scope>
    <source>
        <strain evidence="7">D6</strain>
    </source>
</reference>
<feature type="domain" description="PDZ GRASP-type" evidence="6">
    <location>
        <begin position="26"/>
        <end position="127"/>
    </location>
</feature>
<evidence type="ECO:0000256" key="5">
    <source>
        <dbReference type="SAM" id="MobiDB-lite"/>
    </source>
</evidence>
<feature type="region of interest" description="Disordered" evidence="5">
    <location>
        <begin position="246"/>
        <end position="274"/>
    </location>
</feature>
<dbReference type="Proteomes" id="UP001153069">
    <property type="component" value="Unassembled WGS sequence"/>
</dbReference>
<evidence type="ECO:0000313" key="8">
    <source>
        <dbReference type="Proteomes" id="UP001153069"/>
    </source>
</evidence>
<feature type="compositionally biased region" description="Pro residues" evidence="5">
    <location>
        <begin position="556"/>
        <end position="566"/>
    </location>
</feature>
<dbReference type="Gene3D" id="2.30.42.10">
    <property type="match status" value="2"/>
</dbReference>